<evidence type="ECO:0000256" key="6">
    <source>
        <dbReference type="ARBA" id="ARBA00023242"/>
    </source>
</evidence>
<feature type="domain" description="Importin N-terminal" evidence="7">
    <location>
        <begin position="36"/>
        <end position="101"/>
    </location>
</feature>
<evidence type="ECO:0000259" key="7">
    <source>
        <dbReference type="SMART" id="SM00913"/>
    </source>
</evidence>
<evidence type="ECO:0000313" key="9">
    <source>
        <dbReference type="Proteomes" id="UP001212152"/>
    </source>
</evidence>
<evidence type="ECO:0000256" key="4">
    <source>
        <dbReference type="ARBA" id="ARBA00022737"/>
    </source>
</evidence>
<evidence type="ECO:0000256" key="5">
    <source>
        <dbReference type="ARBA" id="ARBA00022927"/>
    </source>
</evidence>
<evidence type="ECO:0000313" key="8">
    <source>
        <dbReference type="EMBL" id="KAJ3175959.1"/>
    </source>
</evidence>
<dbReference type="Pfam" id="PF24140">
    <property type="entry name" value="TPR_TNPO3_IPO13_3rd"/>
    <property type="match status" value="1"/>
</dbReference>
<sequence length="1020" mass="113142">MAAAPTVFGDASLARVQQAIEILYSPVTGGSEKTAAQLWIQNLQKQPVAWVIASQLLGSETPTFRFFGALTFQLKLATEWHTLSTEQILQVRNELLVCLLESARFPQYVVTKLCISLVLIALRDENDQWPDFVVFLCQSVDVKTQSAANDDERIALQMLALEFLIVVPEEVGKAELTVARRARVTEYLNNATSLALQRINSVLDIQAPSGVAAFTNMKAKALKCMQSWAQYGVPLNTLGPLIHKVIDLLPQPDLFDHAMDALIDLIGCSNVKAYAASLSDELLKFITAGWLREELMRAVNDGDEPCARSICRFLIEFGDNFYPALTSGLANPAFLEYLAMLLALTGYEGYYPADQEISELPFAFWATLQEALEEDGVFDQPGAEGPDFYTDATTGRPVFRDGGMTLDDDGRISIINIAPAKQQSRDQATALSDVAKDIYSKLVETLLIKTAFPEQSEWNGWPQDIKDRFTHFRSDSADLLLTCFYVLRNQMLEYLVPLAIRQVGEVQTQLIPWQTLEATVHAIKAVSDSVETTEAIYLPRLFGQGFLVKVLNELTTMPPRLHFTTALLIGSYGEWFAQHSAHLSVALQYLLASVQNPKLAPRAIDGLLTLCDLCRSNLVTEADTLVALWAQVGASLQPLRKSRLVKAIANVIQEMPNELMLPRLWTLLNGIIGDIMLALDGYDQNPAEMKEQIVSQLMSLKSCCAGLQSTDLTDPSKPPKETLDAEQELAAGVIFDMASRCCAMFASDLDVMEVLCGFMSQAISSNIPIFTPKASAVVSLILDTYSRNPLAYLLDLAATVCASYGARGRVLSAQERAEISRLIFGLSVVTIKLFEHQDMQTYTDIVQSYFDLLRRYINLCPWALTALPQEVIDGIFSDLALKGFGMHERMALGTLLDLFITFVGQDYEESELMQLVQYVVNRIGQQLVFLLIQAVGGQQPRSMDDKLADTLFKLNMRYPDLTRAALFTCLAQADFPSNRVSAAEKEAFIKSATGLRHLRRFRDAVKKFGLLCRGLANTAF</sequence>
<dbReference type="GO" id="GO:0005634">
    <property type="term" value="C:nucleus"/>
    <property type="evidence" value="ECO:0007669"/>
    <property type="project" value="UniProtKB-SubCell"/>
</dbReference>
<dbReference type="InterPro" id="IPR001494">
    <property type="entry name" value="Importin-beta_N"/>
</dbReference>
<dbReference type="SMART" id="SM00913">
    <property type="entry name" value="IBN_N"/>
    <property type="match status" value="1"/>
</dbReference>
<dbReference type="PANTHER" id="PTHR12363:SF33">
    <property type="entry name" value="IMPORTIN-13"/>
    <property type="match status" value="1"/>
</dbReference>
<dbReference type="SUPFAM" id="SSF48371">
    <property type="entry name" value="ARM repeat"/>
    <property type="match status" value="1"/>
</dbReference>
<dbReference type="Gene3D" id="1.25.10.10">
    <property type="entry name" value="Leucine-rich Repeat Variant"/>
    <property type="match status" value="1"/>
</dbReference>
<keyword evidence="4" id="KW-0677">Repeat</keyword>
<gene>
    <name evidence="8" type="ORF">HDU87_005623</name>
</gene>
<evidence type="ECO:0000256" key="1">
    <source>
        <dbReference type="ARBA" id="ARBA00004123"/>
    </source>
</evidence>
<organism evidence="8 9">
    <name type="scientific">Geranomyces variabilis</name>
    <dbReference type="NCBI Taxonomy" id="109894"/>
    <lineage>
        <taxon>Eukaryota</taxon>
        <taxon>Fungi</taxon>
        <taxon>Fungi incertae sedis</taxon>
        <taxon>Chytridiomycota</taxon>
        <taxon>Chytridiomycota incertae sedis</taxon>
        <taxon>Chytridiomycetes</taxon>
        <taxon>Spizellomycetales</taxon>
        <taxon>Powellomycetaceae</taxon>
        <taxon>Geranomyces</taxon>
    </lineage>
</organism>
<comment type="subcellular location">
    <subcellularLocation>
        <location evidence="1">Nucleus</location>
    </subcellularLocation>
</comment>
<keyword evidence="3" id="KW-0813">Transport</keyword>
<dbReference type="InterPro" id="IPR013598">
    <property type="entry name" value="Exportin-1/Importin-b-like"/>
</dbReference>
<dbReference type="AlphaFoldDB" id="A0AAD5TGK7"/>
<dbReference type="InterPro" id="IPR016024">
    <property type="entry name" value="ARM-type_fold"/>
</dbReference>
<dbReference type="InterPro" id="IPR057942">
    <property type="entry name" value="TPR_TNPO3_IPO13_3rd"/>
</dbReference>
<keyword evidence="9" id="KW-1185">Reference proteome</keyword>
<dbReference type="Pfam" id="PF03810">
    <property type="entry name" value="IBN_N"/>
    <property type="match status" value="1"/>
</dbReference>
<protein>
    <recommendedName>
        <fullName evidence="7">Importin N-terminal domain-containing protein</fullName>
    </recommendedName>
</protein>
<keyword evidence="6" id="KW-0539">Nucleus</keyword>
<dbReference type="InterPro" id="IPR011989">
    <property type="entry name" value="ARM-like"/>
</dbReference>
<dbReference type="InterPro" id="IPR051345">
    <property type="entry name" value="Importin_beta-like_NTR"/>
</dbReference>
<dbReference type="Pfam" id="PF18806">
    <property type="entry name" value="Importin_rep_3"/>
    <property type="match status" value="1"/>
</dbReference>
<reference evidence="8" key="1">
    <citation type="submission" date="2020-05" db="EMBL/GenBank/DDBJ databases">
        <title>Phylogenomic resolution of chytrid fungi.</title>
        <authorList>
            <person name="Stajich J.E."/>
            <person name="Amses K."/>
            <person name="Simmons R."/>
            <person name="Seto K."/>
            <person name="Myers J."/>
            <person name="Bonds A."/>
            <person name="Quandt C.A."/>
            <person name="Barry K."/>
            <person name="Liu P."/>
            <person name="Grigoriev I."/>
            <person name="Longcore J.E."/>
            <person name="James T.Y."/>
        </authorList>
    </citation>
    <scope>NUCLEOTIDE SEQUENCE</scope>
    <source>
        <strain evidence="8">JEL0379</strain>
    </source>
</reference>
<dbReference type="InterPro" id="IPR040520">
    <property type="entry name" value="Importin_rep_3"/>
</dbReference>
<dbReference type="EMBL" id="JADGJQ010000046">
    <property type="protein sequence ID" value="KAJ3175959.1"/>
    <property type="molecule type" value="Genomic_DNA"/>
</dbReference>
<dbReference type="Proteomes" id="UP001212152">
    <property type="component" value="Unassembled WGS sequence"/>
</dbReference>
<name>A0AAD5TGK7_9FUNG</name>
<evidence type="ECO:0000256" key="3">
    <source>
        <dbReference type="ARBA" id="ARBA00022448"/>
    </source>
</evidence>
<keyword evidence="5" id="KW-0653">Protein transport</keyword>
<evidence type="ECO:0000256" key="2">
    <source>
        <dbReference type="ARBA" id="ARBA00007991"/>
    </source>
</evidence>
<dbReference type="GO" id="GO:0005737">
    <property type="term" value="C:cytoplasm"/>
    <property type="evidence" value="ECO:0007669"/>
    <property type="project" value="TreeGrafter"/>
</dbReference>
<dbReference type="PANTHER" id="PTHR12363">
    <property type="entry name" value="TRANSPORTIN 3 AND IMPORTIN 13"/>
    <property type="match status" value="1"/>
</dbReference>
<dbReference type="Pfam" id="PF08389">
    <property type="entry name" value="Xpo1"/>
    <property type="match status" value="1"/>
</dbReference>
<comment type="similarity">
    <text evidence="2">Belongs to the importin beta family.</text>
</comment>
<dbReference type="GO" id="GO:0031267">
    <property type="term" value="F:small GTPase binding"/>
    <property type="evidence" value="ECO:0007669"/>
    <property type="project" value="InterPro"/>
</dbReference>
<accession>A0AAD5TGK7</accession>
<dbReference type="GO" id="GO:0006606">
    <property type="term" value="P:protein import into nucleus"/>
    <property type="evidence" value="ECO:0007669"/>
    <property type="project" value="TreeGrafter"/>
</dbReference>
<proteinExistence type="inferred from homology"/>
<comment type="caution">
    <text evidence="8">The sequence shown here is derived from an EMBL/GenBank/DDBJ whole genome shotgun (WGS) entry which is preliminary data.</text>
</comment>